<dbReference type="EMBL" id="BART01007720">
    <property type="protein sequence ID" value="GAG62305.1"/>
    <property type="molecule type" value="Genomic_DNA"/>
</dbReference>
<evidence type="ECO:0000313" key="1">
    <source>
        <dbReference type="EMBL" id="GAG62305.1"/>
    </source>
</evidence>
<dbReference type="AlphaFoldDB" id="X0Z038"/>
<evidence type="ECO:0008006" key="2">
    <source>
        <dbReference type="Google" id="ProtNLM"/>
    </source>
</evidence>
<name>X0Z038_9ZZZZ</name>
<comment type="caution">
    <text evidence="1">The sequence shown here is derived from an EMBL/GenBank/DDBJ whole genome shotgun (WGS) entry which is preliminary data.</text>
</comment>
<dbReference type="SUPFAM" id="SSF51395">
    <property type="entry name" value="FMN-linked oxidoreductases"/>
    <property type="match status" value="1"/>
</dbReference>
<gene>
    <name evidence="1" type="ORF">S01H4_17507</name>
</gene>
<proteinExistence type="predicted"/>
<organism evidence="1">
    <name type="scientific">marine sediment metagenome</name>
    <dbReference type="NCBI Taxonomy" id="412755"/>
    <lineage>
        <taxon>unclassified sequences</taxon>
        <taxon>metagenomes</taxon>
        <taxon>ecological metagenomes</taxon>
    </lineage>
</organism>
<reference evidence="1" key="1">
    <citation type="journal article" date="2014" name="Front. Microbiol.">
        <title>High frequency of phylogenetically diverse reductive dehalogenase-homologous genes in deep subseafloor sedimentary metagenomes.</title>
        <authorList>
            <person name="Kawai M."/>
            <person name="Futagami T."/>
            <person name="Toyoda A."/>
            <person name="Takaki Y."/>
            <person name="Nishi S."/>
            <person name="Hori S."/>
            <person name="Arai W."/>
            <person name="Tsubouchi T."/>
            <person name="Morono Y."/>
            <person name="Uchiyama I."/>
            <person name="Ito T."/>
            <person name="Fujiyama A."/>
            <person name="Inagaki F."/>
            <person name="Takami H."/>
        </authorList>
    </citation>
    <scope>NUCLEOTIDE SEQUENCE</scope>
    <source>
        <strain evidence="1">Expedition CK06-06</strain>
    </source>
</reference>
<feature type="non-terminal residue" evidence="1">
    <location>
        <position position="225"/>
    </location>
</feature>
<accession>X0Z038</accession>
<sequence>MTKFRMYSHRSSMIGARTRVQDSCESGLCPICIADCPVFCEVSKSALRGCEVLYPMREYYGISTAGSPKDYGFSYKDFQIQFEVRGAQGIELNEDKTIFPNADITTKWGNIKQKLPIVIAGLGSTYVAKRNWDGLAMGAALAGVSITVGENVVGMDPNAKFTNHLKYLRVIDTEDMKYRVKTYREFWDGEYGDIIVQKNVEDTRLGVFKYVMSRLDINSVEMKFG</sequence>
<protein>
    <recommendedName>
        <fullName evidence="2">Glutamate synthase domain-containing protein</fullName>
    </recommendedName>
</protein>